<feature type="domain" description="TssC1 C-terminal" evidence="2">
    <location>
        <begin position="345"/>
        <end position="455"/>
    </location>
</feature>
<dbReference type="Pfam" id="PF18945">
    <property type="entry name" value="VipB_2"/>
    <property type="match status" value="1"/>
</dbReference>
<proteinExistence type="predicted"/>
<accession>A0ABY5GC44</accession>
<dbReference type="NCBIfam" id="TIGR03355">
    <property type="entry name" value="VI_chp_2"/>
    <property type="match status" value="1"/>
</dbReference>
<feature type="domain" description="TssC1 N-terminal" evidence="1">
    <location>
        <begin position="23"/>
        <end position="335"/>
    </location>
</feature>
<evidence type="ECO:0000259" key="1">
    <source>
        <dbReference type="Pfam" id="PF05943"/>
    </source>
</evidence>
<dbReference type="PANTHER" id="PTHR35565">
    <property type="entry name" value="CYTOPLASMIC PROTEIN-RELATED"/>
    <property type="match status" value="1"/>
</dbReference>
<sequence length="463" mass="53222">MEKEPDINISDLTAERIKIMLRRAIESIDKRLNEQINEILHYEDFKRLESSWRGIRYLTEQNSGCETEMTCKVKIINLNWHELSRDIGRAIDFDQSDFFRLIYSNEFTMPGGEPFGLLLGDYRISHKSHSGLSSNDIDTLQGISSASAAAFAPFITAADPSLFGVDRFSDLAHVKDIAAQFSQAEYFKWRSLRESEDSRFLGIVVPSMLMREPYKRDGSRRECFYFNEKIQNSETDYLWGNGAYAFAAVTLKAFSESGWFSQIRGIVPGQFKRGLVFNLPKSRIQLSRNVEMLKPAVDLQVGDHLEKQLSDGGFIPLSALYQTEYLAFYSNASVNKPRRYESESANVNSRLSSMLQYTLCASRFAHYIKVMGRDKIGSYNTAEELENEFQRWLFQYTTASDEASDEVRAKYPLNEAKIKVREYAGRTGYFYSIIHLRPHFQLDEMVSSMRLITELSPNNYTTG</sequence>
<dbReference type="EMBL" id="CP101508">
    <property type="protein sequence ID" value="UTV26493.1"/>
    <property type="molecule type" value="Genomic_DNA"/>
</dbReference>
<name>A0ABY5GC44_9GAMM</name>
<evidence type="ECO:0000313" key="4">
    <source>
        <dbReference type="Proteomes" id="UP001057998"/>
    </source>
</evidence>
<dbReference type="InterPro" id="IPR044031">
    <property type="entry name" value="TssC1_N"/>
</dbReference>
<dbReference type="InterPro" id="IPR010269">
    <property type="entry name" value="T6SS_TssC-like"/>
</dbReference>
<organism evidence="3 4">
    <name type="scientific">Photobacterium atrarenae</name>
    <dbReference type="NCBI Taxonomy" id="865757"/>
    <lineage>
        <taxon>Bacteria</taxon>
        <taxon>Pseudomonadati</taxon>
        <taxon>Pseudomonadota</taxon>
        <taxon>Gammaproteobacteria</taxon>
        <taxon>Vibrionales</taxon>
        <taxon>Vibrionaceae</taxon>
        <taxon>Photobacterium</taxon>
    </lineage>
</organism>
<keyword evidence="4" id="KW-1185">Reference proteome</keyword>
<dbReference type="PANTHER" id="PTHR35565:SF3">
    <property type="entry name" value="TYPE VI SECRETION SYSTEM SHEATH PROTEIN TSSC1"/>
    <property type="match status" value="1"/>
</dbReference>
<gene>
    <name evidence="3" type="primary">tssC</name>
    <name evidence="3" type="ORF">NNL38_08890</name>
</gene>
<dbReference type="RefSeq" id="WP_255387704.1">
    <property type="nucleotide sequence ID" value="NZ_CP101508.1"/>
</dbReference>
<dbReference type="InterPro" id="IPR044032">
    <property type="entry name" value="TssC1_C"/>
</dbReference>
<dbReference type="Pfam" id="PF05943">
    <property type="entry name" value="VipB"/>
    <property type="match status" value="1"/>
</dbReference>
<evidence type="ECO:0000313" key="3">
    <source>
        <dbReference type="EMBL" id="UTV26493.1"/>
    </source>
</evidence>
<evidence type="ECO:0000259" key="2">
    <source>
        <dbReference type="Pfam" id="PF18945"/>
    </source>
</evidence>
<reference evidence="3" key="1">
    <citation type="submission" date="2022-07" db="EMBL/GenBank/DDBJ databases">
        <title>Genome sequencing of Photobacterium atrarenae GJH2-4.</title>
        <authorList>
            <person name="Park S.-J."/>
        </authorList>
    </citation>
    <scope>NUCLEOTIDE SEQUENCE</scope>
    <source>
        <strain evidence="3">GJH2-4</strain>
    </source>
</reference>
<protein>
    <submittedName>
        <fullName evidence="3">Type VI secretion system contractile sheath large subunit</fullName>
    </submittedName>
</protein>
<dbReference type="Proteomes" id="UP001057998">
    <property type="component" value="Chromosome 1"/>
</dbReference>